<feature type="transmembrane region" description="Helical" evidence="13">
    <location>
        <begin position="493"/>
        <end position="513"/>
    </location>
</feature>
<dbReference type="PANTHER" id="PTHR43550">
    <property type="entry name" value="3-KETODIHYDROSPHINGOSINE REDUCTASE"/>
    <property type="match status" value="1"/>
</dbReference>
<comment type="pathway">
    <text evidence="2">Lipid metabolism; sphingolipid metabolism.</text>
</comment>
<keyword evidence="7" id="KW-0560">Oxidoreductase</keyword>
<feature type="transmembrane region" description="Helical" evidence="13">
    <location>
        <begin position="765"/>
        <end position="783"/>
    </location>
</feature>
<evidence type="ECO:0000256" key="4">
    <source>
        <dbReference type="ARBA" id="ARBA00022824"/>
    </source>
</evidence>
<keyword evidence="6" id="KW-0746">Sphingolipid metabolism</keyword>
<dbReference type="SUPFAM" id="SSF51735">
    <property type="entry name" value="NAD(P)-binding Rossmann-fold domains"/>
    <property type="match status" value="1"/>
</dbReference>
<feature type="compositionally biased region" description="Acidic residues" evidence="12">
    <location>
        <begin position="215"/>
        <end position="229"/>
    </location>
</feature>
<evidence type="ECO:0000256" key="11">
    <source>
        <dbReference type="ARBA" id="ARBA00048930"/>
    </source>
</evidence>
<gene>
    <name evidence="15" type="ORF">BN1708_009338</name>
</gene>
<dbReference type="Pfam" id="PF04000">
    <property type="entry name" value="Sas10_Utp3"/>
    <property type="match status" value="1"/>
</dbReference>
<proteinExistence type="predicted"/>
<dbReference type="GO" id="GO:0047560">
    <property type="term" value="F:3-dehydrosphinganine reductase activity"/>
    <property type="evidence" value="ECO:0007669"/>
    <property type="project" value="UniProtKB-EC"/>
</dbReference>
<dbReference type="InterPro" id="IPR045022">
    <property type="entry name" value="KDSR-like"/>
</dbReference>
<dbReference type="InterPro" id="IPR036291">
    <property type="entry name" value="NAD(P)-bd_dom_sf"/>
</dbReference>
<dbReference type="Gene3D" id="3.40.50.720">
    <property type="entry name" value="NAD(P)-binding Rossmann-like Domain"/>
    <property type="match status" value="1"/>
</dbReference>
<evidence type="ECO:0000256" key="12">
    <source>
        <dbReference type="SAM" id="MobiDB-lite"/>
    </source>
</evidence>
<comment type="subcellular location">
    <subcellularLocation>
        <location evidence="1">Endoplasmic reticulum</location>
    </subcellularLocation>
</comment>
<name>A0A0G4KGI6_VERLO</name>
<protein>
    <recommendedName>
        <fullName evidence="9">3-dehydrosphinganine reductase</fullName>
        <ecNumber evidence="9">1.1.1.102</ecNumber>
    </recommendedName>
</protein>
<comment type="catalytic activity">
    <reaction evidence="11">
        <text>sphinganine + NADP(+) = 3-oxosphinganine + NADPH + H(+)</text>
        <dbReference type="Rhea" id="RHEA:22640"/>
        <dbReference type="ChEBI" id="CHEBI:15378"/>
        <dbReference type="ChEBI" id="CHEBI:57783"/>
        <dbReference type="ChEBI" id="CHEBI:57817"/>
        <dbReference type="ChEBI" id="CHEBI:58299"/>
        <dbReference type="ChEBI" id="CHEBI:58349"/>
        <dbReference type="EC" id="1.1.1.102"/>
    </reaction>
    <physiologicalReaction direction="right-to-left" evidence="11">
        <dbReference type="Rhea" id="RHEA:22642"/>
    </physiologicalReaction>
</comment>
<keyword evidence="16" id="KW-1185">Reference proteome</keyword>
<evidence type="ECO:0000313" key="15">
    <source>
        <dbReference type="EMBL" id="CRJ91491.1"/>
    </source>
</evidence>
<reference evidence="15 16" key="1">
    <citation type="submission" date="2015-05" db="EMBL/GenBank/DDBJ databases">
        <authorList>
            <person name="Wang D.B."/>
            <person name="Wang M."/>
        </authorList>
    </citation>
    <scope>NUCLEOTIDE SEQUENCE [LARGE SCALE GENOMIC DNA]</scope>
    <source>
        <strain evidence="15">VL1</strain>
    </source>
</reference>
<evidence type="ECO:0000256" key="3">
    <source>
        <dbReference type="ARBA" id="ARBA00004991"/>
    </source>
</evidence>
<keyword evidence="5" id="KW-0521">NADP</keyword>
<sequence>TEVLQDVAVTDDMTPEARSTLLAARYPEFEYLVREFQDLQPRLVTLQKAAHGKSGKSLEAVRYWILGCYVAALASYFAILTSPARDGASTTTFKILAPAELRDHEVMETLVTCREAWQKLDAVRAITAADESMDVDSAGEEDDTLASIPAGADFVRPSKADKKIRKAKEKAQKEKAKRAQAVEDSFADLDGLLATTTTSKKARKSAAAKRGAGAADEDGNSDFGEEEELDARTAADKAARKKSLRFYTSQIVQKANRRAGAGRDAGGDADIPYRERLRDRQARLNAEAEKRGQKGSKYGEDLGADPGGDESNDEDAATAKAVRAEEDDEYYDMVAARSGAKKADKAARQAALAAAGVADRVVEQEVIGPDGKRSINYTIEKNKGLAPKRKKENRNPRVKKKLQYEAKQKKLRSMMSTYKGGEPQGGYGGEKTGITTGLVRPSDSSLVPCTTSPLQPSPPPPYPILPYHPPPDDGKLSLSSSTKADAMPDVGSIAWIIGSALFAVLLASAMGLFNRKNHMPVEGKTILLTGASEGMGRSVAIKLAARGANIIAVARNVERLEALLPDLRAAARNPSTQRFHTLSADVGVPDFAAPLLAEAAAWNNGLAPDIVWCIAGMSTPGLFAETPLAHLRRNMDVNFYGTAELAHAALGLWLAPDAPRPRTKKLLVMTSSVAAFCPIAGYSPYVPSKVALRGLADALSQELHLYPDNPVGVHVVFPGTITSPGFDRENLTKPEITRQLEDIDPVQTPDECAEAAIRGLERGHFFVTVAWLGFFMRVSLLGGSIRNNWLVDTLTAMFVTPLIWLFVLPDMMGKAKKYGRTHGHPSTYAKVAP</sequence>
<evidence type="ECO:0000313" key="16">
    <source>
        <dbReference type="Proteomes" id="UP000044602"/>
    </source>
</evidence>
<feature type="non-terminal residue" evidence="15">
    <location>
        <position position="1"/>
    </location>
</feature>
<evidence type="ECO:0000256" key="10">
    <source>
        <dbReference type="ARBA" id="ARBA00044737"/>
    </source>
</evidence>
<keyword evidence="4" id="KW-0256">Endoplasmic reticulum</keyword>
<dbReference type="AlphaFoldDB" id="A0A0G4KGI6"/>
<feature type="region of interest" description="Disordered" evidence="12">
    <location>
        <begin position="159"/>
        <end position="181"/>
    </location>
</feature>
<keyword evidence="13" id="KW-1133">Transmembrane helix</keyword>
<dbReference type="Pfam" id="PF09368">
    <property type="entry name" value="Sas10"/>
    <property type="match status" value="1"/>
</dbReference>
<feature type="region of interest" description="Disordered" evidence="12">
    <location>
        <begin position="254"/>
        <end position="324"/>
    </location>
</feature>
<keyword evidence="8" id="KW-0443">Lipid metabolism</keyword>
<feature type="transmembrane region" description="Helical" evidence="13">
    <location>
        <begin position="789"/>
        <end position="808"/>
    </location>
</feature>
<evidence type="ECO:0000256" key="1">
    <source>
        <dbReference type="ARBA" id="ARBA00004240"/>
    </source>
</evidence>
<dbReference type="GO" id="GO:0006666">
    <property type="term" value="P:3-keto-sphinganine metabolic process"/>
    <property type="evidence" value="ECO:0007669"/>
    <property type="project" value="InterPro"/>
</dbReference>
<evidence type="ECO:0000256" key="6">
    <source>
        <dbReference type="ARBA" id="ARBA00022919"/>
    </source>
</evidence>
<evidence type="ECO:0000259" key="14">
    <source>
        <dbReference type="Pfam" id="PF09368"/>
    </source>
</evidence>
<feature type="domain" description="Sas10 C-terminal" evidence="14">
    <location>
        <begin position="370"/>
        <end position="440"/>
    </location>
</feature>
<evidence type="ECO:0000256" key="8">
    <source>
        <dbReference type="ARBA" id="ARBA00023098"/>
    </source>
</evidence>
<evidence type="ECO:0000256" key="9">
    <source>
        <dbReference type="ARBA" id="ARBA00026112"/>
    </source>
</evidence>
<evidence type="ECO:0000256" key="7">
    <source>
        <dbReference type="ARBA" id="ARBA00023002"/>
    </source>
</evidence>
<comment type="pathway">
    <text evidence="3">Sphingolipid metabolism.</text>
</comment>
<keyword evidence="13" id="KW-0812">Transmembrane</keyword>
<dbReference type="InterPro" id="IPR018972">
    <property type="entry name" value="Sas10_C_dom"/>
</dbReference>
<dbReference type="EC" id="1.1.1.102" evidence="9"/>
<dbReference type="Proteomes" id="UP000044602">
    <property type="component" value="Unassembled WGS sequence"/>
</dbReference>
<evidence type="ECO:0000256" key="2">
    <source>
        <dbReference type="ARBA" id="ARBA00004760"/>
    </source>
</evidence>
<dbReference type="PANTHER" id="PTHR43550:SF3">
    <property type="entry name" value="3-KETODIHYDROSPHINGOSINE REDUCTASE"/>
    <property type="match status" value="1"/>
</dbReference>
<evidence type="ECO:0000256" key="5">
    <source>
        <dbReference type="ARBA" id="ARBA00022857"/>
    </source>
</evidence>
<organism evidence="15 16">
    <name type="scientific">Verticillium longisporum</name>
    <name type="common">Verticillium dahliae var. longisporum</name>
    <dbReference type="NCBI Taxonomy" id="100787"/>
    <lineage>
        <taxon>Eukaryota</taxon>
        <taxon>Fungi</taxon>
        <taxon>Dikarya</taxon>
        <taxon>Ascomycota</taxon>
        <taxon>Pezizomycotina</taxon>
        <taxon>Sordariomycetes</taxon>
        <taxon>Hypocreomycetidae</taxon>
        <taxon>Glomerellales</taxon>
        <taxon>Plectosphaerellaceae</taxon>
        <taxon>Verticillium</taxon>
    </lineage>
</organism>
<evidence type="ECO:0000256" key="13">
    <source>
        <dbReference type="SAM" id="Phobius"/>
    </source>
</evidence>
<dbReference type="Pfam" id="PF00106">
    <property type="entry name" value="adh_short"/>
    <property type="match status" value="1"/>
</dbReference>
<comment type="function">
    <text evidence="10">Catalyzes the reduction of 3'-oxosphinganine (3-ketodihydrosphingosine/KDS) to sphinganine (dihydrosphingosine/DHS), the second step of de novo sphingolipid biosynthesis.</text>
</comment>
<dbReference type="PRINTS" id="PR00081">
    <property type="entry name" value="GDHRDH"/>
</dbReference>
<dbReference type="GO" id="GO:0030148">
    <property type="term" value="P:sphingolipid biosynthetic process"/>
    <property type="evidence" value="ECO:0007669"/>
    <property type="project" value="InterPro"/>
</dbReference>
<dbReference type="CDD" id="cd08939">
    <property type="entry name" value="KDSR-like_SDR_c"/>
    <property type="match status" value="1"/>
</dbReference>
<dbReference type="InterPro" id="IPR007146">
    <property type="entry name" value="Sas10/Utp3/C1D"/>
</dbReference>
<dbReference type="GO" id="GO:0005789">
    <property type="term" value="C:endoplasmic reticulum membrane"/>
    <property type="evidence" value="ECO:0007669"/>
    <property type="project" value="TreeGrafter"/>
</dbReference>
<feature type="region of interest" description="Disordered" evidence="12">
    <location>
        <begin position="198"/>
        <end position="230"/>
    </location>
</feature>
<feature type="compositionally biased region" description="Basic and acidic residues" evidence="12">
    <location>
        <begin position="271"/>
        <end position="300"/>
    </location>
</feature>
<dbReference type="STRING" id="100787.A0A0G4KGI6"/>
<dbReference type="InterPro" id="IPR002347">
    <property type="entry name" value="SDR_fam"/>
</dbReference>
<dbReference type="EMBL" id="CVQH01000891">
    <property type="protein sequence ID" value="CRJ91491.1"/>
    <property type="molecule type" value="Genomic_DNA"/>
</dbReference>
<accession>A0A0G4KGI6</accession>
<feature type="compositionally biased region" description="Acidic residues" evidence="12">
    <location>
        <begin position="307"/>
        <end position="316"/>
    </location>
</feature>
<keyword evidence="13" id="KW-0472">Membrane</keyword>